<dbReference type="OrthoDB" id="9840740at2"/>
<feature type="transmembrane region" description="Helical" evidence="1">
    <location>
        <begin position="51"/>
        <end position="78"/>
    </location>
</feature>
<dbReference type="Proteomes" id="UP000000263">
    <property type="component" value="Chromosome"/>
</dbReference>
<feature type="transmembrane region" description="Helical" evidence="1">
    <location>
        <begin position="12"/>
        <end position="39"/>
    </location>
</feature>
<gene>
    <name evidence="2" type="ordered locus">Rcas_1139</name>
</gene>
<evidence type="ECO:0000313" key="2">
    <source>
        <dbReference type="EMBL" id="ABU57237.1"/>
    </source>
</evidence>
<proteinExistence type="predicted"/>
<dbReference type="AlphaFoldDB" id="A7NID7"/>
<evidence type="ECO:0000313" key="3">
    <source>
        <dbReference type="Proteomes" id="UP000000263"/>
    </source>
</evidence>
<keyword evidence="1" id="KW-1133">Transmembrane helix</keyword>
<dbReference type="HOGENOM" id="CLU_1785430_0_0_0"/>
<dbReference type="STRING" id="383372.Rcas_1139"/>
<name>A7NID7_ROSCS</name>
<protein>
    <recommendedName>
        <fullName evidence="4">Transmembrane protein</fullName>
    </recommendedName>
</protein>
<accession>A7NID7</accession>
<dbReference type="KEGG" id="rca:Rcas_1139"/>
<feature type="transmembrane region" description="Helical" evidence="1">
    <location>
        <begin position="121"/>
        <end position="140"/>
    </location>
</feature>
<sequence length="145" mass="15046">MVAQHRQSFPWGAVIWSSILMVVIPLGFAFAVSVGYGVVVGFQTRGDPEAIHAAVTALASAAWYRALPKVLLAIVAFWRGTRLARLAAPAAPSVVGAVLLALVLLVVLAVALFSAPLNGEQALSFAVDAVVMLACGLVGARAARR</sequence>
<evidence type="ECO:0008006" key="4">
    <source>
        <dbReference type="Google" id="ProtNLM"/>
    </source>
</evidence>
<dbReference type="EMBL" id="CP000804">
    <property type="protein sequence ID" value="ABU57237.1"/>
    <property type="molecule type" value="Genomic_DNA"/>
</dbReference>
<keyword evidence="3" id="KW-1185">Reference proteome</keyword>
<feature type="transmembrane region" description="Helical" evidence="1">
    <location>
        <begin position="90"/>
        <end position="115"/>
    </location>
</feature>
<evidence type="ECO:0000256" key="1">
    <source>
        <dbReference type="SAM" id="Phobius"/>
    </source>
</evidence>
<dbReference type="RefSeq" id="WP_012119667.1">
    <property type="nucleotide sequence ID" value="NC_009767.1"/>
</dbReference>
<keyword evidence="1" id="KW-0812">Transmembrane</keyword>
<keyword evidence="1" id="KW-0472">Membrane</keyword>
<organism evidence="2 3">
    <name type="scientific">Roseiflexus castenholzii (strain DSM 13941 / HLO8)</name>
    <dbReference type="NCBI Taxonomy" id="383372"/>
    <lineage>
        <taxon>Bacteria</taxon>
        <taxon>Bacillati</taxon>
        <taxon>Chloroflexota</taxon>
        <taxon>Chloroflexia</taxon>
        <taxon>Chloroflexales</taxon>
        <taxon>Roseiflexineae</taxon>
        <taxon>Roseiflexaceae</taxon>
        <taxon>Roseiflexus</taxon>
    </lineage>
</organism>
<reference evidence="2 3" key="1">
    <citation type="submission" date="2007-08" db="EMBL/GenBank/DDBJ databases">
        <title>Complete sequence of Roseiflexus castenholzii DSM 13941.</title>
        <authorList>
            <consortium name="US DOE Joint Genome Institute"/>
            <person name="Copeland A."/>
            <person name="Lucas S."/>
            <person name="Lapidus A."/>
            <person name="Barry K."/>
            <person name="Glavina del Rio T."/>
            <person name="Dalin E."/>
            <person name="Tice H."/>
            <person name="Pitluck S."/>
            <person name="Thompson L.S."/>
            <person name="Brettin T."/>
            <person name="Bruce D."/>
            <person name="Detter J.C."/>
            <person name="Han C."/>
            <person name="Tapia R."/>
            <person name="Schmutz J."/>
            <person name="Larimer F."/>
            <person name="Land M."/>
            <person name="Hauser L."/>
            <person name="Kyrpides N."/>
            <person name="Mikhailova N."/>
            <person name="Bryant D.A."/>
            <person name="Hanada S."/>
            <person name="Tsukatani Y."/>
            <person name="Richardson P."/>
        </authorList>
    </citation>
    <scope>NUCLEOTIDE SEQUENCE [LARGE SCALE GENOMIC DNA]</scope>
    <source>
        <strain evidence="3">DSM 13941 / HLO8</strain>
    </source>
</reference>